<feature type="compositionally biased region" description="Pro residues" evidence="1">
    <location>
        <begin position="397"/>
        <end position="407"/>
    </location>
</feature>
<name>A0ABV5M2K3_9ACTN</name>
<keyword evidence="2" id="KW-1133">Transmembrane helix</keyword>
<evidence type="ECO:0000256" key="2">
    <source>
        <dbReference type="SAM" id="Phobius"/>
    </source>
</evidence>
<evidence type="ECO:0000256" key="1">
    <source>
        <dbReference type="SAM" id="MobiDB-lite"/>
    </source>
</evidence>
<reference evidence="3 4" key="1">
    <citation type="submission" date="2024-09" db="EMBL/GenBank/DDBJ databases">
        <authorList>
            <person name="Sun Q."/>
            <person name="Mori K."/>
        </authorList>
    </citation>
    <scope>NUCLEOTIDE SEQUENCE [LARGE SCALE GENOMIC DNA]</scope>
    <source>
        <strain evidence="3 4">JCM 3307</strain>
    </source>
</reference>
<keyword evidence="2" id="KW-0812">Transmembrane</keyword>
<keyword evidence="2" id="KW-0472">Membrane</keyword>
<organism evidence="3 4">
    <name type="scientific">Dactylosporangium vinaceum</name>
    <dbReference type="NCBI Taxonomy" id="53362"/>
    <lineage>
        <taxon>Bacteria</taxon>
        <taxon>Bacillati</taxon>
        <taxon>Actinomycetota</taxon>
        <taxon>Actinomycetes</taxon>
        <taxon>Micromonosporales</taxon>
        <taxon>Micromonosporaceae</taxon>
        <taxon>Dactylosporangium</taxon>
    </lineage>
</organism>
<feature type="transmembrane region" description="Helical" evidence="2">
    <location>
        <begin position="94"/>
        <end position="112"/>
    </location>
</feature>
<dbReference type="EMBL" id="JBHMCA010000019">
    <property type="protein sequence ID" value="MFB9443031.1"/>
    <property type="molecule type" value="Genomic_DNA"/>
</dbReference>
<feature type="region of interest" description="Disordered" evidence="1">
    <location>
        <begin position="384"/>
        <end position="409"/>
    </location>
</feature>
<feature type="compositionally biased region" description="Basic and acidic residues" evidence="1">
    <location>
        <begin position="539"/>
        <end position="561"/>
    </location>
</feature>
<feature type="transmembrane region" description="Helical" evidence="2">
    <location>
        <begin position="124"/>
        <end position="143"/>
    </location>
</feature>
<feature type="transmembrane region" description="Helical" evidence="2">
    <location>
        <begin position="149"/>
        <end position="168"/>
    </location>
</feature>
<feature type="compositionally biased region" description="Acidic residues" evidence="1">
    <location>
        <begin position="506"/>
        <end position="523"/>
    </location>
</feature>
<feature type="region of interest" description="Disordered" evidence="1">
    <location>
        <begin position="323"/>
        <end position="369"/>
    </location>
</feature>
<evidence type="ECO:0000313" key="4">
    <source>
        <dbReference type="Proteomes" id="UP001589608"/>
    </source>
</evidence>
<keyword evidence="4" id="KW-1185">Reference proteome</keyword>
<protein>
    <recommendedName>
        <fullName evidence="5">DUF2637 domain-containing protein</fullName>
    </recommendedName>
</protein>
<dbReference type="Proteomes" id="UP001589608">
    <property type="component" value="Unassembled WGS sequence"/>
</dbReference>
<feature type="compositionally biased region" description="Basic and acidic residues" evidence="1">
    <location>
        <begin position="481"/>
        <end position="497"/>
    </location>
</feature>
<sequence length="575" mass="59824">MTTFVHHPSETEPKSSTVNAATVNGAARPLTAPTPPGAARATAGAAVPGVDAQLQKAVRQSGHLRRGFYVVVLLVALAGQVTGAVQALHIPLMAAIPAVAALELGGVVVLANADVRRRLGERALGSRVLSAAIAAGAVTFNWLAHTNHLAGGFFAGMSLLGYLVWATHAENSRRDRLRALGDLPPTTPAYEIVGHWLAHPWLTRRARSLAKVDPTLGLYGSLTAAREQLRAERRRAAISTVLHRKIRAAVDPVTADIAVHVYDLDHIADRLADQADYDGLTALISDDLTPARLAAVPAAPRRRPRPWWRRARTGAEIPAVPAAAEPAPPFADPHAVPVTLPPAAGTPARAAAPAAASNVRAPGADAPAAASPVLLHPEQASAVLRTPPDADPHLTEPQPPQPLPAPHHPSAITAQHLRLVRTDAGPAPDAAIGGHPWQPAAGAGAANAWFARTPLAGGLPGGTTQFAEPADAADGVAAVRTEDVERSDDRHDGDARNGEGGGPNDPGDELGGEDGGGDEDGTDGDSVPQETAAAVAYWHQREPGLHPRDIGARIGRSERTVRRYLPPTADPQPDR</sequence>
<gene>
    <name evidence="3" type="ORF">ACFFTR_08045</name>
</gene>
<dbReference type="RefSeq" id="WP_223099502.1">
    <property type="nucleotide sequence ID" value="NZ_CP061913.1"/>
</dbReference>
<evidence type="ECO:0000313" key="3">
    <source>
        <dbReference type="EMBL" id="MFB9443031.1"/>
    </source>
</evidence>
<feature type="region of interest" description="Disordered" evidence="1">
    <location>
        <begin position="481"/>
        <end position="575"/>
    </location>
</feature>
<evidence type="ECO:0008006" key="5">
    <source>
        <dbReference type="Google" id="ProtNLM"/>
    </source>
</evidence>
<feature type="transmembrane region" description="Helical" evidence="2">
    <location>
        <begin position="68"/>
        <end position="88"/>
    </location>
</feature>
<accession>A0ABV5M2K3</accession>
<comment type="caution">
    <text evidence="3">The sequence shown here is derived from an EMBL/GenBank/DDBJ whole genome shotgun (WGS) entry which is preliminary data.</text>
</comment>
<proteinExistence type="predicted"/>
<feature type="compositionally biased region" description="Low complexity" evidence="1">
    <location>
        <begin position="341"/>
        <end position="369"/>
    </location>
</feature>